<dbReference type="Proteomes" id="UP001431783">
    <property type="component" value="Unassembled WGS sequence"/>
</dbReference>
<comment type="caution">
    <text evidence="1">The sequence shown here is derived from an EMBL/GenBank/DDBJ whole genome shotgun (WGS) entry which is preliminary data.</text>
</comment>
<reference evidence="1 2" key="1">
    <citation type="submission" date="2023-03" db="EMBL/GenBank/DDBJ databases">
        <title>Genome insight into feeding habits of ladybird beetles.</title>
        <authorList>
            <person name="Li H.-S."/>
            <person name="Huang Y.-H."/>
            <person name="Pang H."/>
        </authorList>
    </citation>
    <scope>NUCLEOTIDE SEQUENCE [LARGE SCALE GENOMIC DNA]</scope>
    <source>
        <strain evidence="1">SYSU_2023b</strain>
        <tissue evidence="1">Whole body</tissue>
    </source>
</reference>
<sequence length="109" mass="12983">MQLYNDMNLLNINELIYLDSVKLIYKIKNNLLDTGINLRYASDVHTHHTRSRHNIYILPIARNIPRRKVTYQAATWFNELSNDIKSSDTLKIFTNKVKHQLFQKRLNNI</sequence>
<protein>
    <submittedName>
        <fullName evidence="1">Uncharacterized protein</fullName>
    </submittedName>
</protein>
<organism evidence="1 2">
    <name type="scientific">Henosepilachna vigintioctopunctata</name>
    <dbReference type="NCBI Taxonomy" id="420089"/>
    <lineage>
        <taxon>Eukaryota</taxon>
        <taxon>Metazoa</taxon>
        <taxon>Ecdysozoa</taxon>
        <taxon>Arthropoda</taxon>
        <taxon>Hexapoda</taxon>
        <taxon>Insecta</taxon>
        <taxon>Pterygota</taxon>
        <taxon>Neoptera</taxon>
        <taxon>Endopterygota</taxon>
        <taxon>Coleoptera</taxon>
        <taxon>Polyphaga</taxon>
        <taxon>Cucujiformia</taxon>
        <taxon>Coccinelloidea</taxon>
        <taxon>Coccinellidae</taxon>
        <taxon>Epilachninae</taxon>
        <taxon>Epilachnini</taxon>
        <taxon>Henosepilachna</taxon>
    </lineage>
</organism>
<accession>A0AAW1UMA4</accession>
<proteinExistence type="predicted"/>
<name>A0AAW1UMA4_9CUCU</name>
<evidence type="ECO:0000313" key="2">
    <source>
        <dbReference type="Proteomes" id="UP001431783"/>
    </source>
</evidence>
<gene>
    <name evidence="1" type="ORF">WA026_019723</name>
</gene>
<evidence type="ECO:0000313" key="1">
    <source>
        <dbReference type="EMBL" id="KAK9882210.1"/>
    </source>
</evidence>
<dbReference type="AlphaFoldDB" id="A0AAW1UMA4"/>
<keyword evidence="2" id="KW-1185">Reference proteome</keyword>
<dbReference type="EMBL" id="JARQZJ010000073">
    <property type="protein sequence ID" value="KAK9882210.1"/>
    <property type="molecule type" value="Genomic_DNA"/>
</dbReference>